<dbReference type="GO" id="GO:0006094">
    <property type="term" value="P:gluconeogenesis"/>
    <property type="evidence" value="ECO:0007669"/>
    <property type="project" value="TreeGrafter"/>
</dbReference>
<dbReference type="PROSITE" id="PS51440">
    <property type="entry name" value="TIM_2"/>
    <property type="match status" value="1"/>
</dbReference>
<reference evidence="2" key="1">
    <citation type="journal article" date="2015" name="Nature">
        <title>Complex archaea that bridge the gap between prokaryotes and eukaryotes.</title>
        <authorList>
            <person name="Spang A."/>
            <person name="Saw J.H."/>
            <person name="Jorgensen S.L."/>
            <person name="Zaremba-Niedzwiedzka K."/>
            <person name="Martijn J."/>
            <person name="Lind A.E."/>
            <person name="van Eijk R."/>
            <person name="Schleper C."/>
            <person name="Guy L."/>
            <person name="Ettema T.J."/>
        </authorList>
    </citation>
    <scope>NUCLEOTIDE SEQUENCE</scope>
</reference>
<evidence type="ECO:0000313" key="2">
    <source>
        <dbReference type="EMBL" id="KKL86503.1"/>
    </source>
</evidence>
<dbReference type="PANTHER" id="PTHR21139:SF42">
    <property type="entry name" value="TRIOSEPHOSPHATE ISOMERASE"/>
    <property type="match status" value="1"/>
</dbReference>
<dbReference type="GO" id="GO:0006096">
    <property type="term" value="P:glycolytic process"/>
    <property type="evidence" value="ECO:0007669"/>
    <property type="project" value="TreeGrafter"/>
</dbReference>
<evidence type="ECO:0000256" key="1">
    <source>
        <dbReference type="ARBA" id="ARBA00023235"/>
    </source>
</evidence>
<keyword evidence="1" id="KW-0413">Isomerase</keyword>
<protein>
    <recommendedName>
        <fullName evidence="3">Triosephosphate isomerase</fullName>
    </recommendedName>
</protein>
<organism evidence="2">
    <name type="scientific">marine sediment metagenome</name>
    <dbReference type="NCBI Taxonomy" id="412755"/>
    <lineage>
        <taxon>unclassified sequences</taxon>
        <taxon>metagenomes</taxon>
        <taxon>ecological metagenomes</taxon>
    </lineage>
</organism>
<dbReference type="GO" id="GO:0005829">
    <property type="term" value="C:cytosol"/>
    <property type="evidence" value="ECO:0007669"/>
    <property type="project" value="TreeGrafter"/>
</dbReference>
<dbReference type="CDD" id="cd00311">
    <property type="entry name" value="TIM"/>
    <property type="match status" value="1"/>
</dbReference>
<dbReference type="SUPFAM" id="SSF51351">
    <property type="entry name" value="Triosephosphate isomerase (TIM)"/>
    <property type="match status" value="1"/>
</dbReference>
<dbReference type="GO" id="GO:0019563">
    <property type="term" value="P:glycerol catabolic process"/>
    <property type="evidence" value="ECO:0007669"/>
    <property type="project" value="TreeGrafter"/>
</dbReference>
<dbReference type="Gene3D" id="3.20.20.70">
    <property type="entry name" value="Aldolase class I"/>
    <property type="match status" value="1"/>
</dbReference>
<dbReference type="InterPro" id="IPR035990">
    <property type="entry name" value="TIM_sf"/>
</dbReference>
<dbReference type="GO" id="GO:0004807">
    <property type="term" value="F:triose-phosphate isomerase activity"/>
    <property type="evidence" value="ECO:0007669"/>
    <property type="project" value="InterPro"/>
</dbReference>
<proteinExistence type="predicted"/>
<evidence type="ECO:0008006" key="3">
    <source>
        <dbReference type="Google" id="ProtNLM"/>
    </source>
</evidence>
<dbReference type="InterPro" id="IPR000652">
    <property type="entry name" value="Triosephosphate_isomerase"/>
</dbReference>
<feature type="non-terminal residue" evidence="2">
    <location>
        <position position="172"/>
    </location>
</feature>
<dbReference type="NCBIfam" id="TIGR00419">
    <property type="entry name" value="tim"/>
    <property type="match status" value="1"/>
</dbReference>
<dbReference type="EMBL" id="LAZR01021096">
    <property type="protein sequence ID" value="KKL86503.1"/>
    <property type="molecule type" value="Genomic_DNA"/>
</dbReference>
<name>A0A0F9FJQ6_9ZZZZ</name>
<sequence length="172" mass="18186">MARRLFIAGNWKMNTSADTAKALAEALAETIGSAEAVDLAVCPPFVYLPAVGKALTGTRIALGAQDVYYEDDGAYTGEISTAMLADLGCSYVICGHSERRHVIGETDELINRKVLKTIAGGLSPILCVGELLSQRQAAETSEVVQRQVQLGLEGVSAGDIGKVTIAYEPVWA</sequence>
<dbReference type="PANTHER" id="PTHR21139">
    <property type="entry name" value="TRIOSEPHOSPHATE ISOMERASE"/>
    <property type="match status" value="1"/>
</dbReference>
<dbReference type="InterPro" id="IPR013785">
    <property type="entry name" value="Aldolase_TIM"/>
</dbReference>
<gene>
    <name evidence="2" type="ORF">LCGC14_1944060</name>
</gene>
<dbReference type="AlphaFoldDB" id="A0A0F9FJQ6"/>
<accession>A0A0F9FJQ6</accession>
<dbReference type="GO" id="GO:0046166">
    <property type="term" value="P:glyceraldehyde-3-phosphate biosynthetic process"/>
    <property type="evidence" value="ECO:0007669"/>
    <property type="project" value="TreeGrafter"/>
</dbReference>
<comment type="caution">
    <text evidence="2">The sequence shown here is derived from an EMBL/GenBank/DDBJ whole genome shotgun (WGS) entry which is preliminary data.</text>
</comment>
<dbReference type="Pfam" id="PF00121">
    <property type="entry name" value="TIM"/>
    <property type="match status" value="1"/>
</dbReference>